<dbReference type="GO" id="GO:0010008">
    <property type="term" value="C:endosome membrane"/>
    <property type="evidence" value="ECO:0007669"/>
    <property type="project" value="TreeGrafter"/>
</dbReference>
<evidence type="ECO:0000256" key="2">
    <source>
        <dbReference type="ARBA" id="ARBA00022737"/>
    </source>
</evidence>
<dbReference type="Proteomes" id="UP000515908">
    <property type="component" value="Chromosome 13"/>
</dbReference>
<dbReference type="GO" id="GO:0006661">
    <property type="term" value="P:phosphatidylinositol biosynthetic process"/>
    <property type="evidence" value="ECO:0007669"/>
    <property type="project" value="InterPro"/>
</dbReference>
<protein>
    <submittedName>
        <fullName evidence="5">Vacuolar protein 14 C-terminal Fig4p binding, putative</fullName>
    </submittedName>
</protein>
<dbReference type="VEuPathDB" id="TriTrypDB:ADEAN_000690400"/>
<dbReference type="SUPFAM" id="SSF48371">
    <property type="entry name" value="ARM repeat"/>
    <property type="match status" value="1"/>
</dbReference>
<dbReference type="PANTHER" id="PTHR16023">
    <property type="entry name" value="TAX1 BINDING PROTEIN-RELATED"/>
    <property type="match status" value="1"/>
</dbReference>
<gene>
    <name evidence="5" type="ORF">ADEAN_000690400</name>
</gene>
<comment type="subcellular location">
    <subcellularLocation>
        <location evidence="1">Endomembrane system</location>
    </subcellularLocation>
</comment>
<dbReference type="AlphaFoldDB" id="A0A7G2CJ02"/>
<reference evidence="5 6" key="1">
    <citation type="submission" date="2020-08" db="EMBL/GenBank/DDBJ databases">
        <authorList>
            <person name="Newling K."/>
            <person name="Davey J."/>
            <person name="Forrester S."/>
        </authorList>
    </citation>
    <scope>NUCLEOTIDE SEQUENCE [LARGE SCALE GENOMIC DNA]</scope>
    <source>
        <strain evidence="6">Crithidia deanei Carvalho (ATCC PRA-265)</strain>
    </source>
</reference>
<accession>A0A7G2CJ02</accession>
<evidence type="ECO:0000313" key="6">
    <source>
        <dbReference type="Proteomes" id="UP000515908"/>
    </source>
</evidence>
<evidence type="ECO:0000256" key="3">
    <source>
        <dbReference type="ARBA" id="ARBA00023136"/>
    </source>
</evidence>
<dbReference type="PANTHER" id="PTHR16023:SF0">
    <property type="entry name" value="PROTEIN VAC14 HOMOLOG"/>
    <property type="match status" value="1"/>
</dbReference>
<dbReference type="EMBL" id="LR877157">
    <property type="protein sequence ID" value="CAD2219399.1"/>
    <property type="molecule type" value="Genomic_DNA"/>
</dbReference>
<proteinExistence type="predicted"/>
<keyword evidence="2" id="KW-0677">Repeat</keyword>
<keyword evidence="3" id="KW-0472">Membrane</keyword>
<dbReference type="InterPro" id="IPR021841">
    <property type="entry name" value="VAC14_Fig4p-bd"/>
</dbReference>
<dbReference type="InterPro" id="IPR026825">
    <property type="entry name" value="Vac14"/>
</dbReference>
<evidence type="ECO:0000259" key="4">
    <source>
        <dbReference type="Pfam" id="PF11916"/>
    </source>
</evidence>
<evidence type="ECO:0000256" key="1">
    <source>
        <dbReference type="ARBA" id="ARBA00004308"/>
    </source>
</evidence>
<evidence type="ECO:0000313" key="5">
    <source>
        <dbReference type="EMBL" id="CAD2219399.1"/>
    </source>
</evidence>
<dbReference type="Pfam" id="PF11916">
    <property type="entry name" value="Vac14_Fig4_bd"/>
    <property type="match status" value="1"/>
</dbReference>
<keyword evidence="6" id="KW-1185">Reference proteome</keyword>
<sequence>MNVLNVEELLNLPWDQGKASDGEVRSLIASRVRLLFKSKPFPQASTVLENQVKQWTHATMGDTSIAVRTLGVFCLCSVAEHLTLNDYPVGFIDNFLKSAEEFSADDNVLVRAGALEMVFYLTKNIRNVMKSGHALTVVDLVFKCVSQHDPLLTALSQKVFSILQERVRGEPSLVDADGLMAVLARVDTEGGTSSQSLSLEWCELLCSLSLSVSLDSLLGLTTVILHYPREDTQWWDSLRFCRQASLQRTADGAPIQIVRYILDVVATMDHLEVCRFCLEWAADALSLCDSSSIGATLDSLQSSVLALDRLWGDEACVSAALGIQDMLMQKMAAQPYTLNADTLCCGLEQRGRSYAGCKMALRWLTFFAPQYTLDGFEAFLFQLALADDMEVVCAAVDLLCVLSSGTLRQTFTSLLLHFRGENREAFLSRLPFFLVRWQLIVLSHSAGKGATQLMTDVSGAILALGATPLARRVVWTLGVTLFTSPEFDSGRARLLQLGTDFSIVFSAWCCSATSAVGLCLYTKRFALAYTLVSFVSSQEVSIQTLVELDVLLATLCVSGIHIDSLHASLQ</sequence>
<name>A0A7G2CJ02_9TRYP</name>
<dbReference type="GO" id="GO:0070772">
    <property type="term" value="C:PAS complex"/>
    <property type="evidence" value="ECO:0007669"/>
    <property type="project" value="InterPro"/>
</dbReference>
<feature type="domain" description="Vacuolar protein 14 C-terminal Fig4-binding" evidence="4">
    <location>
        <begin position="440"/>
        <end position="554"/>
    </location>
</feature>
<organism evidence="5 6">
    <name type="scientific">Angomonas deanei</name>
    <dbReference type="NCBI Taxonomy" id="59799"/>
    <lineage>
        <taxon>Eukaryota</taxon>
        <taxon>Discoba</taxon>
        <taxon>Euglenozoa</taxon>
        <taxon>Kinetoplastea</taxon>
        <taxon>Metakinetoplastina</taxon>
        <taxon>Trypanosomatida</taxon>
        <taxon>Trypanosomatidae</taxon>
        <taxon>Strigomonadinae</taxon>
        <taxon>Angomonas</taxon>
    </lineage>
</organism>
<dbReference type="InterPro" id="IPR016024">
    <property type="entry name" value="ARM-type_fold"/>
</dbReference>